<name>A0A383VPY2_TETOB</name>
<evidence type="ECO:0000256" key="1">
    <source>
        <dbReference type="SAM" id="Phobius"/>
    </source>
</evidence>
<dbReference type="AlphaFoldDB" id="A0A383VPY2"/>
<accession>A0A383VPY2</accession>
<organism evidence="2 3">
    <name type="scientific">Tetradesmus obliquus</name>
    <name type="common">Green alga</name>
    <name type="synonym">Acutodesmus obliquus</name>
    <dbReference type="NCBI Taxonomy" id="3088"/>
    <lineage>
        <taxon>Eukaryota</taxon>
        <taxon>Viridiplantae</taxon>
        <taxon>Chlorophyta</taxon>
        <taxon>core chlorophytes</taxon>
        <taxon>Chlorophyceae</taxon>
        <taxon>CS clade</taxon>
        <taxon>Sphaeropleales</taxon>
        <taxon>Scenedesmaceae</taxon>
        <taxon>Tetradesmus</taxon>
    </lineage>
</organism>
<gene>
    <name evidence="2" type="ORF">BQ4739_LOCUS7209</name>
</gene>
<sequence length="184" mass="20463">MSPDESVAAVEGMITYYPVLAWRCATSFIAYHKPILEVYAGFSWINLRIDAKAVTKAIMGTMTMRAILYTIKNSPQGMVRLMQICRDWVMHTFVIPAFGPLLTVGVAIIMYLRGVLTEVIVQLVNVAKAFMNAAKTFLKMLWSVIKGIFRVLQSVTGTRPAFGQETLDNCPSALRTGILPAQRD</sequence>
<dbReference type="Proteomes" id="UP000256970">
    <property type="component" value="Unassembled WGS sequence"/>
</dbReference>
<keyword evidence="1" id="KW-0812">Transmembrane</keyword>
<keyword evidence="1" id="KW-1133">Transmembrane helix</keyword>
<keyword evidence="1" id="KW-0472">Membrane</keyword>
<dbReference type="EMBL" id="FNXT01000746">
    <property type="protein sequence ID" value="SZX66802.1"/>
    <property type="molecule type" value="Genomic_DNA"/>
</dbReference>
<reference evidence="2 3" key="1">
    <citation type="submission" date="2016-10" db="EMBL/GenBank/DDBJ databases">
        <authorList>
            <person name="Cai Z."/>
        </authorList>
    </citation>
    <scope>NUCLEOTIDE SEQUENCE [LARGE SCALE GENOMIC DNA]</scope>
</reference>
<evidence type="ECO:0000313" key="3">
    <source>
        <dbReference type="Proteomes" id="UP000256970"/>
    </source>
</evidence>
<keyword evidence="3" id="KW-1185">Reference proteome</keyword>
<feature type="transmembrane region" description="Helical" evidence="1">
    <location>
        <begin position="88"/>
        <end position="112"/>
    </location>
</feature>
<evidence type="ECO:0000313" key="2">
    <source>
        <dbReference type="EMBL" id="SZX66802.1"/>
    </source>
</evidence>
<protein>
    <submittedName>
        <fullName evidence="2">Uncharacterized protein</fullName>
    </submittedName>
</protein>
<proteinExistence type="predicted"/>